<dbReference type="AlphaFoldDB" id="A0A834N738"/>
<dbReference type="EMBL" id="JACSEA010000007">
    <property type="protein sequence ID" value="KAF7396798.1"/>
    <property type="molecule type" value="Genomic_DNA"/>
</dbReference>
<protein>
    <submittedName>
        <fullName evidence="1">Uncharacterized protein</fullName>
    </submittedName>
</protein>
<evidence type="ECO:0000313" key="2">
    <source>
        <dbReference type="Proteomes" id="UP000614350"/>
    </source>
</evidence>
<evidence type="ECO:0000313" key="1">
    <source>
        <dbReference type="EMBL" id="KAF7396798.1"/>
    </source>
</evidence>
<gene>
    <name evidence="1" type="ORF">HZH66_007660</name>
</gene>
<accession>A0A834N738</accession>
<name>A0A834N738_VESVU</name>
<proteinExistence type="predicted"/>
<reference evidence="1" key="1">
    <citation type="journal article" date="2020" name="G3 (Bethesda)">
        <title>High-Quality Assemblies for Three Invasive Social Wasps from the &lt;i&gt;Vespula&lt;/i&gt; Genus.</title>
        <authorList>
            <person name="Harrop T.W.R."/>
            <person name="Guhlin J."/>
            <person name="McLaughlin G.M."/>
            <person name="Permina E."/>
            <person name="Stockwell P."/>
            <person name="Gilligan J."/>
            <person name="Le Lec M.F."/>
            <person name="Gruber M.A.M."/>
            <person name="Quinn O."/>
            <person name="Lovegrove M."/>
            <person name="Duncan E.J."/>
            <person name="Remnant E.J."/>
            <person name="Van Eeckhoven J."/>
            <person name="Graham B."/>
            <person name="Knapp R.A."/>
            <person name="Langford K.W."/>
            <person name="Kronenberg Z."/>
            <person name="Press M.O."/>
            <person name="Eacker S.M."/>
            <person name="Wilson-Rankin E.E."/>
            <person name="Purcell J."/>
            <person name="Lester P.J."/>
            <person name="Dearden P.K."/>
        </authorList>
    </citation>
    <scope>NUCLEOTIDE SEQUENCE</scope>
    <source>
        <strain evidence="1">Marl-1</strain>
    </source>
</reference>
<comment type="caution">
    <text evidence="1">The sequence shown here is derived from an EMBL/GenBank/DDBJ whole genome shotgun (WGS) entry which is preliminary data.</text>
</comment>
<organism evidence="1 2">
    <name type="scientific">Vespula vulgaris</name>
    <name type="common">Yellow jacket</name>
    <name type="synonym">Wasp</name>
    <dbReference type="NCBI Taxonomy" id="7454"/>
    <lineage>
        <taxon>Eukaryota</taxon>
        <taxon>Metazoa</taxon>
        <taxon>Ecdysozoa</taxon>
        <taxon>Arthropoda</taxon>
        <taxon>Hexapoda</taxon>
        <taxon>Insecta</taxon>
        <taxon>Pterygota</taxon>
        <taxon>Neoptera</taxon>
        <taxon>Endopterygota</taxon>
        <taxon>Hymenoptera</taxon>
        <taxon>Apocrita</taxon>
        <taxon>Aculeata</taxon>
        <taxon>Vespoidea</taxon>
        <taxon>Vespidae</taxon>
        <taxon>Vespinae</taxon>
        <taxon>Vespula</taxon>
    </lineage>
</organism>
<keyword evidence="2" id="KW-1185">Reference proteome</keyword>
<sequence length="119" mass="13838">MTKTTIITSQRDVRLAIGISIDNEAKLRPWATLPIRHCFDEPRSRNIPDCQQNYTELDKVLTHLEKEDALSCESAFLEPNPYCSTKKKRNMLGFVNSYYLLVRQLLGNLDLTLPKYYKD</sequence>
<dbReference type="Proteomes" id="UP000614350">
    <property type="component" value="Unassembled WGS sequence"/>
</dbReference>